<reference evidence="9" key="1">
    <citation type="submission" date="2022-11" db="UniProtKB">
        <authorList>
            <consortium name="WormBaseParasite"/>
        </authorList>
    </citation>
    <scope>IDENTIFICATION</scope>
</reference>
<evidence type="ECO:0000259" key="6">
    <source>
        <dbReference type="SMART" id="SM00385"/>
    </source>
</evidence>
<evidence type="ECO:0000313" key="8">
    <source>
        <dbReference type="Proteomes" id="UP000887565"/>
    </source>
</evidence>
<protein>
    <submittedName>
        <fullName evidence="9">Cyclin N-terminal domain-containing protein</fullName>
    </submittedName>
</protein>
<keyword evidence="3 5" id="KW-0195">Cyclin</keyword>
<dbReference type="PANTHER" id="PTHR10177">
    <property type="entry name" value="CYCLINS"/>
    <property type="match status" value="1"/>
</dbReference>
<dbReference type="InterPro" id="IPR046965">
    <property type="entry name" value="Cyclin_A/B-like"/>
</dbReference>
<dbReference type="InterPro" id="IPR036915">
    <property type="entry name" value="Cyclin-like_sf"/>
</dbReference>
<organism evidence="8 9">
    <name type="scientific">Romanomermis culicivorax</name>
    <name type="common">Nematode worm</name>
    <dbReference type="NCBI Taxonomy" id="13658"/>
    <lineage>
        <taxon>Eukaryota</taxon>
        <taxon>Metazoa</taxon>
        <taxon>Ecdysozoa</taxon>
        <taxon>Nematoda</taxon>
        <taxon>Enoplea</taxon>
        <taxon>Dorylaimia</taxon>
        <taxon>Mermithida</taxon>
        <taxon>Mermithoidea</taxon>
        <taxon>Mermithidae</taxon>
        <taxon>Romanomermis</taxon>
    </lineage>
</organism>
<feature type="domain" description="Cyclin C-terminal" evidence="7">
    <location>
        <begin position="377"/>
        <end position="495"/>
    </location>
</feature>
<dbReference type="WBParaSite" id="nRc.2.0.1.t11079-RA">
    <property type="protein sequence ID" value="nRc.2.0.1.t11079-RA"/>
    <property type="gene ID" value="nRc.2.0.1.g11079"/>
</dbReference>
<dbReference type="SMART" id="SM01332">
    <property type="entry name" value="Cyclin_C"/>
    <property type="match status" value="1"/>
</dbReference>
<evidence type="ECO:0000256" key="4">
    <source>
        <dbReference type="ARBA" id="ARBA00023306"/>
    </source>
</evidence>
<sequence>MASLKDKVTTKLAPDAAIATKKTITAAAAGVTTRRAALGDIGNRVLNRPDTSKVGLAKKDSDADLKKPVAAKVDARRPLRSNSVILNTTKTATALSIKPPLNDISKNRVLTKQNLSTTTFGSQSKFSASNITTTKAEIHHHSAAPVPAQPPRQSILQKRESLPLSIATSASVTDDKEPLKDLQAYSVAWIPDIDADDRLFPQLVSEFVNEIYEYMRELEREQYIRHDFLAGNDITGRMRGILVDWLTQVHMRFHLLPETMYMTVMIIDRYLQKLNPFWAYLLLTTLAFGNRAAAFGCISCPLYLSCDLLNLQEVKVAKDQLQLVGITALFLASKYEEIYAPEIGDFVYIADNAYTKDNVRHMERLMLRTLGFNLGRPSAIHFLRRYSKAAEADDLKHTMAKFFLELSFQEYSLAHVHPSLVAAAALYLSQLLLDGSPWTSVLVHYTTYSEAEVLPIVKILCQIIVSVYDKNSKLQAVRNKYGSRKFLEISQHKSLSGPLIRQMVVKD</sequence>
<accession>A0A915IA75</accession>
<keyword evidence="4" id="KW-0131">Cell cycle</keyword>
<evidence type="ECO:0000256" key="1">
    <source>
        <dbReference type="ARBA" id="ARBA00006955"/>
    </source>
</evidence>
<dbReference type="CDD" id="cd20507">
    <property type="entry name" value="CYCLIN_CCNB1-like_rpt1"/>
    <property type="match status" value="1"/>
</dbReference>
<dbReference type="PROSITE" id="PS00292">
    <property type="entry name" value="CYCLINS"/>
    <property type="match status" value="1"/>
</dbReference>
<dbReference type="GO" id="GO:0051301">
    <property type="term" value="P:cell division"/>
    <property type="evidence" value="ECO:0007669"/>
    <property type="project" value="UniProtKB-KW"/>
</dbReference>
<name>A0A915IA75_ROMCU</name>
<proteinExistence type="inferred from homology"/>
<keyword evidence="2" id="KW-0132">Cell division</keyword>
<dbReference type="AlphaFoldDB" id="A0A915IA75"/>
<comment type="similarity">
    <text evidence="1">Belongs to the cyclin family. Cyclin AB subfamily.</text>
</comment>
<dbReference type="GO" id="GO:0044772">
    <property type="term" value="P:mitotic cell cycle phase transition"/>
    <property type="evidence" value="ECO:0007669"/>
    <property type="project" value="InterPro"/>
</dbReference>
<dbReference type="GO" id="GO:0016538">
    <property type="term" value="F:cyclin-dependent protein serine/threonine kinase regulator activity"/>
    <property type="evidence" value="ECO:0007669"/>
    <property type="project" value="InterPro"/>
</dbReference>
<dbReference type="Pfam" id="PF00134">
    <property type="entry name" value="Cyclin_N"/>
    <property type="match status" value="2"/>
</dbReference>
<dbReference type="FunFam" id="1.10.472.10:FF:000005">
    <property type="entry name" value="G2/mitotic-specific cyclin B"/>
    <property type="match status" value="1"/>
</dbReference>
<keyword evidence="8" id="KW-1185">Reference proteome</keyword>
<evidence type="ECO:0000259" key="7">
    <source>
        <dbReference type="SMART" id="SM01332"/>
    </source>
</evidence>
<evidence type="ECO:0000256" key="5">
    <source>
        <dbReference type="RuleBase" id="RU000383"/>
    </source>
</evidence>
<dbReference type="InterPro" id="IPR039361">
    <property type="entry name" value="Cyclin"/>
</dbReference>
<dbReference type="Gene3D" id="1.10.472.10">
    <property type="entry name" value="Cyclin-like"/>
    <property type="match status" value="2"/>
</dbReference>
<dbReference type="Proteomes" id="UP000887565">
    <property type="component" value="Unplaced"/>
</dbReference>
<dbReference type="Pfam" id="PF02984">
    <property type="entry name" value="Cyclin_C"/>
    <property type="match status" value="1"/>
</dbReference>
<dbReference type="CDD" id="cd20509">
    <property type="entry name" value="CYCLIN_CCNB1-like_rpt2"/>
    <property type="match status" value="1"/>
</dbReference>
<feature type="domain" description="Cyclin-like" evidence="6">
    <location>
        <begin position="244"/>
        <end position="368"/>
    </location>
</feature>
<dbReference type="SMART" id="SM00385">
    <property type="entry name" value="CYCLIN"/>
    <property type="match status" value="2"/>
</dbReference>
<dbReference type="PIRSF" id="PIRSF001771">
    <property type="entry name" value="Cyclin_A_B_D_E"/>
    <property type="match status" value="1"/>
</dbReference>
<dbReference type="InterPro" id="IPR048258">
    <property type="entry name" value="Cyclins_cyclin-box"/>
</dbReference>
<evidence type="ECO:0000256" key="3">
    <source>
        <dbReference type="ARBA" id="ARBA00023127"/>
    </source>
</evidence>
<dbReference type="OMA" id="QCISTHP"/>
<dbReference type="InterPro" id="IPR013763">
    <property type="entry name" value="Cyclin-like_dom"/>
</dbReference>
<evidence type="ECO:0000313" key="9">
    <source>
        <dbReference type="WBParaSite" id="nRc.2.0.1.t11079-RA"/>
    </source>
</evidence>
<feature type="domain" description="Cyclin-like" evidence="6">
    <location>
        <begin position="381"/>
        <end position="462"/>
    </location>
</feature>
<dbReference type="InterPro" id="IPR004367">
    <property type="entry name" value="Cyclin_C-dom"/>
</dbReference>
<dbReference type="SUPFAM" id="SSF47954">
    <property type="entry name" value="Cyclin-like"/>
    <property type="match status" value="3"/>
</dbReference>
<dbReference type="InterPro" id="IPR006671">
    <property type="entry name" value="Cyclin_N"/>
</dbReference>
<evidence type="ECO:0000256" key="2">
    <source>
        <dbReference type="ARBA" id="ARBA00022618"/>
    </source>
</evidence>